<protein>
    <submittedName>
        <fullName evidence="1">Uncharacterized protein</fullName>
    </submittedName>
</protein>
<evidence type="ECO:0000313" key="1">
    <source>
        <dbReference type="EMBL" id="KAH0820650.1"/>
    </source>
</evidence>
<dbReference type="Proteomes" id="UP000719412">
    <property type="component" value="Unassembled WGS sequence"/>
</dbReference>
<keyword evidence="2" id="KW-1185">Reference proteome</keyword>
<dbReference type="AlphaFoldDB" id="A0A8J6HTW4"/>
<gene>
    <name evidence="1" type="ORF">GEV33_002141</name>
</gene>
<reference evidence="1" key="2">
    <citation type="submission" date="2021-08" db="EMBL/GenBank/DDBJ databases">
        <authorList>
            <person name="Eriksson T."/>
        </authorList>
    </citation>
    <scope>NUCLEOTIDE SEQUENCE</scope>
    <source>
        <strain evidence="1">Stoneville</strain>
        <tissue evidence="1">Whole head</tissue>
    </source>
</reference>
<comment type="caution">
    <text evidence="1">The sequence shown here is derived from an EMBL/GenBank/DDBJ whole genome shotgun (WGS) entry which is preliminary data.</text>
</comment>
<accession>A0A8J6HTW4</accession>
<reference evidence="1" key="1">
    <citation type="journal article" date="2020" name="J Insects Food Feed">
        <title>The yellow mealworm (Tenebrio molitor) genome: a resource for the emerging insects as food and feed industry.</title>
        <authorList>
            <person name="Eriksson T."/>
            <person name="Andere A."/>
            <person name="Kelstrup H."/>
            <person name="Emery V."/>
            <person name="Picard C."/>
        </authorList>
    </citation>
    <scope>NUCLEOTIDE SEQUENCE</scope>
    <source>
        <strain evidence="1">Stoneville</strain>
        <tissue evidence="1">Whole head</tissue>
    </source>
</reference>
<sequence>MYTLLAMIEACLNSRPIIPLSNDPHDLTSLTPEHFLIGTQLTAPAEDNITEVPTNRLSRYQLMMDQQLEHWSSSRKTTLLRFTGPLVESRNYIQRRWQVPCSVEPNGLSRDDGKRPDGMTLVPWIKGQPLVWDVTVVDTLADSYVLKSSEASGSAAEMACKRKHSKYSSIISSNYVFKGLAFETLGPWCKEAIDFINVIGNRLIAESGDSKSKKFLFERISLAIQRGNAASIRGTFPDSAILSEIFVL</sequence>
<evidence type="ECO:0000313" key="2">
    <source>
        <dbReference type="Proteomes" id="UP000719412"/>
    </source>
</evidence>
<organism evidence="1 2">
    <name type="scientific">Tenebrio molitor</name>
    <name type="common">Yellow mealworm beetle</name>
    <dbReference type="NCBI Taxonomy" id="7067"/>
    <lineage>
        <taxon>Eukaryota</taxon>
        <taxon>Metazoa</taxon>
        <taxon>Ecdysozoa</taxon>
        <taxon>Arthropoda</taxon>
        <taxon>Hexapoda</taxon>
        <taxon>Insecta</taxon>
        <taxon>Pterygota</taxon>
        <taxon>Neoptera</taxon>
        <taxon>Endopterygota</taxon>
        <taxon>Coleoptera</taxon>
        <taxon>Polyphaga</taxon>
        <taxon>Cucujiformia</taxon>
        <taxon>Tenebrionidae</taxon>
        <taxon>Tenebrio</taxon>
    </lineage>
</organism>
<proteinExistence type="predicted"/>
<name>A0A8J6HTW4_TENMO</name>
<dbReference type="EMBL" id="JABDTM020011243">
    <property type="protein sequence ID" value="KAH0820650.1"/>
    <property type="molecule type" value="Genomic_DNA"/>
</dbReference>